<sequence length="260" mass="29218">MKGKKYFCSQLNTQRFFIELSYDGTAYHGWQTQPNSVTVQQELDKALSVFFRQPVMTLGCGRTDTGVHASRFFAHMDLQGITESAASLAIGSINALLPYAIAVKRIFKVDDTAHARFDATSRSYEYHFHFHKDPFKLNRSWLYKARLDVAAMNAAAAMLLNFTDFTSFSKTNTDTATNNCKITAAYFLETEEGLIFKISADRFLRNMVRAIVGTLVLVGRNEISFPELEAIIESKNRSNAGQSVPACGLYLVNIIYPFVN</sequence>
<reference evidence="9 10" key="1">
    <citation type="submission" date="2016-10" db="EMBL/GenBank/DDBJ databases">
        <authorList>
            <person name="de Groot N.N."/>
        </authorList>
    </citation>
    <scope>NUCLEOTIDE SEQUENCE [LARGE SCALE GENOMIC DNA]</scope>
    <source>
        <strain evidence="9 10">DSM 19033</strain>
    </source>
</reference>
<dbReference type="InterPro" id="IPR020094">
    <property type="entry name" value="TruA/RsuA/RluB/E/F_N"/>
</dbReference>
<dbReference type="Pfam" id="PF01416">
    <property type="entry name" value="PseudoU_synth_1"/>
    <property type="match status" value="1"/>
</dbReference>
<comment type="subunit">
    <text evidence="4">Homodimer.</text>
</comment>
<evidence type="ECO:0000256" key="3">
    <source>
        <dbReference type="ARBA" id="ARBA00023235"/>
    </source>
</evidence>
<dbReference type="GO" id="GO:0160147">
    <property type="term" value="F:tRNA pseudouridine(38-40) synthase activity"/>
    <property type="evidence" value="ECO:0007669"/>
    <property type="project" value="UniProtKB-EC"/>
</dbReference>
<keyword evidence="3 4" id="KW-0413">Isomerase</keyword>
<dbReference type="Gene3D" id="3.30.70.580">
    <property type="entry name" value="Pseudouridine synthase I, catalytic domain, N-terminal subdomain"/>
    <property type="match status" value="1"/>
</dbReference>
<dbReference type="PANTHER" id="PTHR11142">
    <property type="entry name" value="PSEUDOURIDYLATE SYNTHASE"/>
    <property type="match status" value="1"/>
</dbReference>
<dbReference type="EC" id="5.4.99.12" evidence="4"/>
<dbReference type="EMBL" id="FNRA01000002">
    <property type="protein sequence ID" value="SEA12166.1"/>
    <property type="molecule type" value="Genomic_DNA"/>
</dbReference>
<feature type="binding site" evidence="4 6">
    <location>
        <position position="124"/>
    </location>
    <ligand>
        <name>substrate</name>
    </ligand>
</feature>
<evidence type="ECO:0000256" key="7">
    <source>
        <dbReference type="RuleBase" id="RU003792"/>
    </source>
</evidence>
<dbReference type="InterPro" id="IPR020097">
    <property type="entry name" value="PsdUridine_synth_TruA_a/b_dom"/>
</dbReference>
<feature type="domain" description="Pseudouridine synthase I TruA alpha/beta" evidence="8">
    <location>
        <begin position="159"/>
        <end position="257"/>
    </location>
</feature>
<evidence type="ECO:0000313" key="9">
    <source>
        <dbReference type="EMBL" id="SEA12166.1"/>
    </source>
</evidence>
<gene>
    <name evidence="4" type="primary">truA</name>
    <name evidence="9" type="ORF">SAMN05443550_10251</name>
</gene>
<dbReference type="Proteomes" id="UP000198850">
    <property type="component" value="Unassembled WGS sequence"/>
</dbReference>
<evidence type="ECO:0000259" key="8">
    <source>
        <dbReference type="Pfam" id="PF01416"/>
    </source>
</evidence>
<evidence type="ECO:0000256" key="4">
    <source>
        <dbReference type="HAMAP-Rule" id="MF_00171"/>
    </source>
</evidence>
<dbReference type="InterPro" id="IPR001406">
    <property type="entry name" value="PsdUridine_synth_TruA"/>
</dbReference>
<evidence type="ECO:0000256" key="2">
    <source>
        <dbReference type="ARBA" id="ARBA00022694"/>
    </source>
</evidence>
<dbReference type="STRING" id="425514.SAMN05443550_10251"/>
<feature type="active site" description="Nucleophile" evidence="4 5">
    <location>
        <position position="64"/>
    </location>
</feature>
<dbReference type="GO" id="GO:0031119">
    <property type="term" value="P:tRNA pseudouridine synthesis"/>
    <property type="evidence" value="ECO:0007669"/>
    <property type="project" value="UniProtKB-UniRule"/>
</dbReference>
<name>A0A1H3YKU6_9SPHI</name>
<keyword evidence="2 4" id="KW-0819">tRNA processing</keyword>
<dbReference type="InterPro" id="IPR020095">
    <property type="entry name" value="PsdUridine_synth_TruA_C"/>
</dbReference>
<evidence type="ECO:0000256" key="6">
    <source>
        <dbReference type="PIRSR" id="PIRSR001430-2"/>
    </source>
</evidence>
<protein>
    <recommendedName>
        <fullName evidence="4">tRNA pseudouridine synthase A</fullName>
        <ecNumber evidence="4">5.4.99.12</ecNumber>
    </recommendedName>
    <alternativeName>
        <fullName evidence="4">tRNA pseudouridine(38-40) synthase</fullName>
    </alternativeName>
    <alternativeName>
        <fullName evidence="4">tRNA pseudouridylate synthase I</fullName>
    </alternativeName>
    <alternativeName>
        <fullName evidence="4">tRNA-uridine isomerase I</fullName>
    </alternativeName>
</protein>
<keyword evidence="10" id="KW-1185">Reference proteome</keyword>
<accession>A0A1H3YKU6</accession>
<dbReference type="InterPro" id="IPR020103">
    <property type="entry name" value="PsdUridine_synth_cat_dom_sf"/>
</dbReference>
<comment type="catalytic activity">
    <reaction evidence="4 7">
        <text>uridine(38/39/40) in tRNA = pseudouridine(38/39/40) in tRNA</text>
        <dbReference type="Rhea" id="RHEA:22376"/>
        <dbReference type="Rhea" id="RHEA-COMP:10085"/>
        <dbReference type="Rhea" id="RHEA-COMP:10087"/>
        <dbReference type="ChEBI" id="CHEBI:65314"/>
        <dbReference type="ChEBI" id="CHEBI:65315"/>
        <dbReference type="EC" id="5.4.99.12"/>
    </reaction>
</comment>
<evidence type="ECO:0000256" key="1">
    <source>
        <dbReference type="ARBA" id="ARBA00009375"/>
    </source>
</evidence>
<dbReference type="NCBIfam" id="TIGR00071">
    <property type="entry name" value="hisT_truA"/>
    <property type="match status" value="1"/>
</dbReference>
<comment type="similarity">
    <text evidence="1 4 7">Belongs to the tRNA pseudouridine synthase TruA family.</text>
</comment>
<dbReference type="GO" id="GO:0003723">
    <property type="term" value="F:RNA binding"/>
    <property type="evidence" value="ECO:0007669"/>
    <property type="project" value="InterPro"/>
</dbReference>
<dbReference type="Gene3D" id="3.30.70.660">
    <property type="entry name" value="Pseudouridine synthase I, catalytic domain, C-terminal subdomain"/>
    <property type="match status" value="1"/>
</dbReference>
<dbReference type="SUPFAM" id="SSF55120">
    <property type="entry name" value="Pseudouridine synthase"/>
    <property type="match status" value="1"/>
</dbReference>
<dbReference type="CDD" id="cd02570">
    <property type="entry name" value="PseudoU_synth_EcTruA"/>
    <property type="match status" value="1"/>
</dbReference>
<comment type="function">
    <text evidence="4">Formation of pseudouridine at positions 38, 39 and 40 in the anticodon stem and loop of transfer RNAs.</text>
</comment>
<evidence type="ECO:0000256" key="5">
    <source>
        <dbReference type="PIRSR" id="PIRSR001430-1"/>
    </source>
</evidence>
<dbReference type="FunFam" id="3.30.70.580:FF:000001">
    <property type="entry name" value="tRNA pseudouridine synthase A"/>
    <property type="match status" value="1"/>
</dbReference>
<proteinExistence type="inferred from homology"/>
<dbReference type="HAMAP" id="MF_00171">
    <property type="entry name" value="TruA"/>
    <property type="match status" value="1"/>
</dbReference>
<dbReference type="AlphaFoldDB" id="A0A1H3YKU6"/>
<dbReference type="PANTHER" id="PTHR11142:SF0">
    <property type="entry name" value="TRNA PSEUDOURIDINE SYNTHASE-LIKE 1"/>
    <property type="match status" value="1"/>
</dbReference>
<organism evidence="9 10">
    <name type="scientific">Pedobacter hartonius</name>
    <dbReference type="NCBI Taxonomy" id="425514"/>
    <lineage>
        <taxon>Bacteria</taxon>
        <taxon>Pseudomonadati</taxon>
        <taxon>Bacteroidota</taxon>
        <taxon>Sphingobacteriia</taxon>
        <taxon>Sphingobacteriales</taxon>
        <taxon>Sphingobacteriaceae</taxon>
        <taxon>Pedobacter</taxon>
    </lineage>
</organism>
<comment type="caution">
    <text evidence="4">Lacks conserved residue(s) required for the propagation of feature annotation.</text>
</comment>
<evidence type="ECO:0000313" key="10">
    <source>
        <dbReference type="Proteomes" id="UP000198850"/>
    </source>
</evidence>
<dbReference type="PIRSF" id="PIRSF001430">
    <property type="entry name" value="tRNA_psdUrid_synth"/>
    <property type="match status" value="1"/>
</dbReference>